<feature type="transmembrane region" description="Helical" evidence="1">
    <location>
        <begin position="6"/>
        <end position="27"/>
    </location>
</feature>
<dbReference type="Proteomes" id="UP001185069">
    <property type="component" value="Unassembled WGS sequence"/>
</dbReference>
<evidence type="ECO:0000313" key="3">
    <source>
        <dbReference type="Proteomes" id="UP001185069"/>
    </source>
</evidence>
<sequence length="94" mass="10675">MQPWLSLFVATAVPAVLTSYVAFLTGLSRNRHAMIDQLQEERTLREAQVAELEHRIDAFYADKHASRIYVAALLDHIWQRQPPPPPDPPAGYLP</sequence>
<keyword evidence="1" id="KW-1133">Transmembrane helix</keyword>
<keyword evidence="1" id="KW-0812">Transmembrane</keyword>
<comment type="caution">
    <text evidence="2">The sequence shown here is derived from an EMBL/GenBank/DDBJ whole genome shotgun (WGS) entry which is preliminary data.</text>
</comment>
<dbReference type="EMBL" id="JAVDQF010000001">
    <property type="protein sequence ID" value="MDR6268544.1"/>
    <property type="molecule type" value="Genomic_DNA"/>
</dbReference>
<accession>A0ABU1J8Q6</accession>
<proteinExistence type="predicted"/>
<reference evidence="2 3" key="1">
    <citation type="submission" date="2023-07" db="EMBL/GenBank/DDBJ databases">
        <title>Sequencing the genomes of 1000 actinobacteria strains.</title>
        <authorList>
            <person name="Klenk H.-P."/>
        </authorList>
    </citation>
    <scope>NUCLEOTIDE SEQUENCE [LARGE SCALE GENOMIC DNA]</scope>
    <source>
        <strain evidence="2 3">DSM 14555</strain>
    </source>
</reference>
<protein>
    <submittedName>
        <fullName evidence="2">Uncharacterized protein</fullName>
    </submittedName>
</protein>
<dbReference type="RefSeq" id="WP_296363716.1">
    <property type="nucleotide sequence ID" value="NZ_BAAAHY010000006.1"/>
</dbReference>
<organism evidence="2 3">
    <name type="scientific">Arthrobacter russicus</name>
    <dbReference type="NCBI Taxonomy" id="172040"/>
    <lineage>
        <taxon>Bacteria</taxon>
        <taxon>Bacillati</taxon>
        <taxon>Actinomycetota</taxon>
        <taxon>Actinomycetes</taxon>
        <taxon>Micrococcales</taxon>
        <taxon>Micrococcaceae</taxon>
        <taxon>Arthrobacter</taxon>
    </lineage>
</organism>
<evidence type="ECO:0000256" key="1">
    <source>
        <dbReference type="SAM" id="Phobius"/>
    </source>
</evidence>
<evidence type="ECO:0000313" key="2">
    <source>
        <dbReference type="EMBL" id="MDR6268544.1"/>
    </source>
</evidence>
<gene>
    <name evidence="2" type="ORF">JOE69_000782</name>
</gene>
<keyword evidence="3" id="KW-1185">Reference proteome</keyword>
<name>A0ABU1J8Q6_9MICC</name>
<keyword evidence="1" id="KW-0472">Membrane</keyword>